<comment type="caution">
    <text evidence="5">The sequence shown here is derived from an EMBL/GenBank/DDBJ whole genome shotgun (WGS) entry which is preliminary data.</text>
</comment>
<gene>
    <name evidence="5" type="ORF">HK18_08775</name>
</gene>
<name>A0A251ZU01_9PROT</name>
<dbReference type="EMBL" id="JOPB01000007">
    <property type="protein sequence ID" value="OUI78137.1"/>
    <property type="molecule type" value="Genomic_DNA"/>
</dbReference>
<organism evidence="5 6">
    <name type="scientific">Commensalibacter intestini</name>
    <dbReference type="NCBI Taxonomy" id="479936"/>
    <lineage>
        <taxon>Bacteria</taxon>
        <taxon>Pseudomonadati</taxon>
        <taxon>Pseudomonadota</taxon>
        <taxon>Alphaproteobacteria</taxon>
        <taxon>Acetobacterales</taxon>
        <taxon>Acetobacteraceae</taxon>
    </lineage>
</organism>
<dbReference type="InterPro" id="IPR015168">
    <property type="entry name" value="SsuA/THI5"/>
</dbReference>
<dbReference type="GO" id="GO:0042918">
    <property type="term" value="P:alkanesulfonate transmembrane transport"/>
    <property type="evidence" value="ECO:0007669"/>
    <property type="project" value="TreeGrafter"/>
</dbReference>
<keyword evidence="6" id="KW-1185">Reference proteome</keyword>
<dbReference type="Proteomes" id="UP000194946">
    <property type="component" value="Unassembled WGS sequence"/>
</dbReference>
<evidence type="ECO:0000256" key="2">
    <source>
        <dbReference type="ARBA" id="ARBA00010742"/>
    </source>
</evidence>
<dbReference type="AlphaFoldDB" id="A0A251ZU01"/>
<evidence type="ECO:0000256" key="1">
    <source>
        <dbReference type="ARBA" id="ARBA00004418"/>
    </source>
</evidence>
<comment type="subcellular location">
    <subcellularLocation>
        <location evidence="1">Periplasm</location>
    </subcellularLocation>
</comment>
<evidence type="ECO:0000313" key="6">
    <source>
        <dbReference type="Proteomes" id="UP000194946"/>
    </source>
</evidence>
<dbReference type="PANTHER" id="PTHR30024">
    <property type="entry name" value="ALIPHATIC SULFONATES-BINDING PROTEIN-RELATED"/>
    <property type="match status" value="1"/>
</dbReference>
<dbReference type="PANTHER" id="PTHR30024:SF47">
    <property type="entry name" value="TAURINE-BINDING PERIPLASMIC PROTEIN"/>
    <property type="match status" value="1"/>
</dbReference>
<dbReference type="GO" id="GO:0042597">
    <property type="term" value="C:periplasmic space"/>
    <property type="evidence" value="ECO:0007669"/>
    <property type="project" value="UniProtKB-SubCell"/>
</dbReference>
<evidence type="ECO:0000259" key="4">
    <source>
        <dbReference type="Pfam" id="PF09084"/>
    </source>
</evidence>
<evidence type="ECO:0000256" key="3">
    <source>
        <dbReference type="ARBA" id="ARBA00022729"/>
    </source>
</evidence>
<dbReference type="SUPFAM" id="SSF53850">
    <property type="entry name" value="Periplasmic binding protein-like II"/>
    <property type="match status" value="1"/>
</dbReference>
<dbReference type="Pfam" id="PF09084">
    <property type="entry name" value="NMT1"/>
    <property type="match status" value="1"/>
</dbReference>
<comment type="similarity">
    <text evidence="2">Belongs to the bacterial solute-binding protein SsuA/TauA family.</text>
</comment>
<dbReference type="Gene3D" id="3.40.190.10">
    <property type="entry name" value="Periplasmic binding protein-like II"/>
    <property type="match status" value="2"/>
</dbReference>
<accession>A0A251ZU01</accession>
<evidence type="ECO:0000313" key="5">
    <source>
        <dbReference type="EMBL" id="OUI78137.1"/>
    </source>
</evidence>
<proteinExistence type="inferred from homology"/>
<sequence length="303" mass="33910">MRIGWTNQVDLAKIAQVNGIYRKALGESIEWKQYNDDFQILHDLAVEKVDIAPVGLIPFISAVTSGLQVRIIAVSSQYSADSALVTRDQSNIANPQALIGKKIAVPFLTSSHYSLLKALQHWQLDDKQVQLVNLPFDKIVAAWNKGEIDGAYVDGLTLLDLKKKGHVLVDSQQLADWGSPTYTFWVVMDQTSAKKPFILEPFVNATLQMTKGFNQLKDSLTVNSKDVIAVSQLLKISPADTLTLLKGKKYLEQKAQSILFTRNLPKYLNNTALFLRSSNLINNILSDYLIYIFPNFVDQAQVK</sequence>
<feature type="domain" description="SsuA/THI5-like" evidence="4">
    <location>
        <begin position="15"/>
        <end position="208"/>
    </location>
</feature>
<reference evidence="6" key="1">
    <citation type="submission" date="2014-06" db="EMBL/GenBank/DDBJ databases">
        <authorList>
            <person name="Winans N.J."/>
            <person name="Newell P.D."/>
            <person name="Douglas A.E."/>
        </authorList>
    </citation>
    <scope>NUCLEOTIDE SEQUENCE [LARGE SCALE GENOMIC DNA]</scope>
    <source>
        <strain evidence="6">DmL_052</strain>
    </source>
</reference>
<keyword evidence="3" id="KW-0732">Signal</keyword>
<protein>
    <recommendedName>
        <fullName evidence="4">SsuA/THI5-like domain-containing protein</fullName>
    </recommendedName>
</protein>